<name>A0ABR0SG42_9HYPO</name>
<comment type="subcellular location">
    <subcellularLocation>
        <location evidence="1">Cell membrane</location>
        <topology evidence="1">Lipid-anchor</topology>
        <topology evidence="1">GPI-anchor</topology>
    </subcellularLocation>
    <subcellularLocation>
        <location evidence="2">Secreted</location>
    </subcellularLocation>
</comment>
<evidence type="ECO:0000256" key="1">
    <source>
        <dbReference type="ARBA" id="ARBA00004609"/>
    </source>
</evidence>
<gene>
    <name evidence="19" type="ORF">PT974_09020</name>
</gene>
<keyword evidence="8 15" id="KW-0479">Metal-binding</keyword>
<evidence type="ECO:0000256" key="15">
    <source>
        <dbReference type="PROSITE-ProRule" id="PRU01356"/>
    </source>
</evidence>
<evidence type="ECO:0000256" key="13">
    <source>
        <dbReference type="ARBA" id="ARBA00023180"/>
    </source>
</evidence>
<evidence type="ECO:0000256" key="7">
    <source>
        <dbReference type="ARBA" id="ARBA00022622"/>
    </source>
</evidence>
<keyword evidence="10 15" id="KW-0408">Iron</keyword>
<evidence type="ECO:0000256" key="6">
    <source>
        <dbReference type="ARBA" id="ARBA00022617"/>
    </source>
</evidence>
<evidence type="ECO:0000256" key="17">
    <source>
        <dbReference type="SAM" id="SignalP"/>
    </source>
</evidence>
<feature type="binding site" description="axial binding residue" evidence="15">
    <location>
        <position position="48"/>
    </location>
    <ligand>
        <name>heme</name>
        <dbReference type="ChEBI" id="CHEBI:30413"/>
    </ligand>
    <ligandPart>
        <name>Fe</name>
        <dbReference type="ChEBI" id="CHEBI:18248"/>
    </ligandPart>
</feature>
<feature type="chain" id="PRO_5045437831" description="CFEM domain-containing protein" evidence="17">
    <location>
        <begin position="24"/>
        <end position="165"/>
    </location>
</feature>
<keyword evidence="9 17" id="KW-0732">Signal</keyword>
<dbReference type="Proteomes" id="UP001338125">
    <property type="component" value="Unassembled WGS sequence"/>
</dbReference>
<feature type="region of interest" description="Disordered" evidence="16">
    <location>
        <begin position="91"/>
        <end position="142"/>
    </location>
</feature>
<evidence type="ECO:0000313" key="19">
    <source>
        <dbReference type="EMBL" id="KAK5990750.1"/>
    </source>
</evidence>
<evidence type="ECO:0000256" key="14">
    <source>
        <dbReference type="ARBA" id="ARBA00023288"/>
    </source>
</evidence>
<feature type="compositionally biased region" description="Low complexity" evidence="16">
    <location>
        <begin position="101"/>
        <end position="118"/>
    </location>
</feature>
<sequence length="165" mass="15989">MKYSIFSLAVVATLAAAQAPADGVPKCAAPCIAKYTVGNQIAGCKQLDIGCVCKNSDFLDQVACCLADACDAAGQAAAVSYAKQICSSQGVATPDKVECKSGASPSSSAGAAPPTSSPKGDSPSPTQSGNQTTAASSTPSATHNAGSVLGAGSLVGAAVAMLFAL</sequence>
<comment type="similarity">
    <text evidence="3">Belongs to the RBT5 family.</text>
</comment>
<keyword evidence="4" id="KW-1003">Cell membrane</keyword>
<organism evidence="19 20">
    <name type="scientific">Cladobotryum mycophilum</name>
    <dbReference type="NCBI Taxonomy" id="491253"/>
    <lineage>
        <taxon>Eukaryota</taxon>
        <taxon>Fungi</taxon>
        <taxon>Dikarya</taxon>
        <taxon>Ascomycota</taxon>
        <taxon>Pezizomycotina</taxon>
        <taxon>Sordariomycetes</taxon>
        <taxon>Hypocreomycetidae</taxon>
        <taxon>Hypocreales</taxon>
        <taxon>Hypocreaceae</taxon>
        <taxon>Cladobotryum</taxon>
    </lineage>
</organism>
<evidence type="ECO:0000256" key="5">
    <source>
        <dbReference type="ARBA" id="ARBA00022525"/>
    </source>
</evidence>
<dbReference type="InterPro" id="IPR008427">
    <property type="entry name" value="Extracellular_membr_CFEM_dom"/>
</dbReference>
<evidence type="ECO:0000259" key="18">
    <source>
        <dbReference type="PROSITE" id="PS52012"/>
    </source>
</evidence>
<keyword evidence="6 15" id="KW-0349">Heme</keyword>
<keyword evidence="20" id="KW-1185">Reference proteome</keyword>
<dbReference type="Pfam" id="PF05730">
    <property type="entry name" value="CFEM"/>
    <property type="match status" value="1"/>
</dbReference>
<keyword evidence="13" id="KW-0325">Glycoprotein</keyword>
<feature type="signal peptide" evidence="17">
    <location>
        <begin position="1"/>
        <end position="23"/>
    </location>
</feature>
<evidence type="ECO:0000256" key="8">
    <source>
        <dbReference type="ARBA" id="ARBA00022723"/>
    </source>
</evidence>
<feature type="compositionally biased region" description="Low complexity" evidence="16">
    <location>
        <begin position="132"/>
        <end position="142"/>
    </location>
</feature>
<reference evidence="19 20" key="1">
    <citation type="submission" date="2024-01" db="EMBL/GenBank/DDBJ databases">
        <title>Complete genome of Cladobotryum mycophilum ATHUM6906.</title>
        <authorList>
            <person name="Christinaki A.C."/>
            <person name="Myridakis A.I."/>
            <person name="Kouvelis V.N."/>
        </authorList>
    </citation>
    <scope>NUCLEOTIDE SEQUENCE [LARGE SCALE GENOMIC DNA]</scope>
    <source>
        <strain evidence="19 20">ATHUM6906</strain>
    </source>
</reference>
<evidence type="ECO:0000256" key="3">
    <source>
        <dbReference type="ARBA" id="ARBA00010031"/>
    </source>
</evidence>
<dbReference type="InterPro" id="IPR051735">
    <property type="entry name" value="CFEM_domain"/>
</dbReference>
<dbReference type="PROSITE" id="PS52012">
    <property type="entry name" value="CFEM"/>
    <property type="match status" value="1"/>
</dbReference>
<feature type="domain" description="CFEM" evidence="18">
    <location>
        <begin position="1"/>
        <end position="113"/>
    </location>
</feature>
<keyword evidence="7" id="KW-0336">GPI-anchor</keyword>
<feature type="disulfide bond" evidence="15">
    <location>
        <begin position="44"/>
        <end position="51"/>
    </location>
</feature>
<keyword evidence="12 15" id="KW-1015">Disulfide bond</keyword>
<proteinExistence type="inferred from homology"/>
<evidence type="ECO:0000256" key="11">
    <source>
        <dbReference type="ARBA" id="ARBA00023136"/>
    </source>
</evidence>
<evidence type="ECO:0000256" key="9">
    <source>
        <dbReference type="ARBA" id="ARBA00022729"/>
    </source>
</evidence>
<comment type="caution">
    <text evidence="15">Lacks conserved residue(s) required for the propagation of feature annotation.</text>
</comment>
<keyword evidence="5" id="KW-0964">Secreted</keyword>
<evidence type="ECO:0000256" key="2">
    <source>
        <dbReference type="ARBA" id="ARBA00004613"/>
    </source>
</evidence>
<protein>
    <recommendedName>
        <fullName evidence="18">CFEM domain-containing protein</fullName>
    </recommendedName>
</protein>
<accession>A0ABR0SG42</accession>
<feature type="disulfide bond" evidence="15">
    <location>
        <begin position="53"/>
        <end position="86"/>
    </location>
</feature>
<comment type="caution">
    <text evidence="19">The sequence shown here is derived from an EMBL/GenBank/DDBJ whole genome shotgun (WGS) entry which is preliminary data.</text>
</comment>
<evidence type="ECO:0000256" key="12">
    <source>
        <dbReference type="ARBA" id="ARBA00023157"/>
    </source>
</evidence>
<dbReference type="PANTHER" id="PTHR37928:SF2">
    <property type="entry name" value="GPI ANCHORED CFEM DOMAIN PROTEIN (AFU_ORTHOLOGUE AFUA_6G10580)"/>
    <property type="match status" value="1"/>
</dbReference>
<evidence type="ECO:0000256" key="16">
    <source>
        <dbReference type="SAM" id="MobiDB-lite"/>
    </source>
</evidence>
<dbReference type="EMBL" id="JAVFKD010000014">
    <property type="protein sequence ID" value="KAK5990750.1"/>
    <property type="molecule type" value="Genomic_DNA"/>
</dbReference>
<evidence type="ECO:0000256" key="4">
    <source>
        <dbReference type="ARBA" id="ARBA00022475"/>
    </source>
</evidence>
<keyword evidence="14" id="KW-0449">Lipoprotein</keyword>
<evidence type="ECO:0000313" key="20">
    <source>
        <dbReference type="Proteomes" id="UP001338125"/>
    </source>
</evidence>
<keyword evidence="11" id="KW-0472">Membrane</keyword>
<evidence type="ECO:0000256" key="10">
    <source>
        <dbReference type="ARBA" id="ARBA00023004"/>
    </source>
</evidence>
<dbReference type="PANTHER" id="PTHR37928">
    <property type="entry name" value="CFEM DOMAIN PROTEIN (AFU_ORTHOLOGUE AFUA_6G14090)"/>
    <property type="match status" value="1"/>
</dbReference>